<gene>
    <name evidence="3" type="ORF">CYNAS_LOCUS14553</name>
</gene>
<feature type="signal peptide" evidence="1">
    <location>
        <begin position="1"/>
        <end position="20"/>
    </location>
</feature>
<dbReference type="PRINTS" id="PR00837">
    <property type="entry name" value="V5TPXLIKE"/>
</dbReference>
<dbReference type="Gene3D" id="3.40.33.10">
    <property type="entry name" value="CAP"/>
    <property type="match status" value="1"/>
</dbReference>
<proteinExistence type="predicted"/>
<evidence type="ECO:0000256" key="1">
    <source>
        <dbReference type="SAM" id="SignalP"/>
    </source>
</evidence>
<reference evidence="3" key="1">
    <citation type="submission" date="2023-07" db="EMBL/GenBank/DDBJ databases">
        <authorList>
            <consortium name="CYATHOMIX"/>
        </authorList>
    </citation>
    <scope>NUCLEOTIDE SEQUENCE</scope>
    <source>
        <strain evidence="3">N/A</strain>
    </source>
</reference>
<keyword evidence="1" id="KW-0732">Signal</keyword>
<evidence type="ECO:0000259" key="2">
    <source>
        <dbReference type="SMART" id="SM00198"/>
    </source>
</evidence>
<accession>A0AA36M9M5</accession>
<dbReference type="InterPro" id="IPR002413">
    <property type="entry name" value="V5_allergen-like"/>
</dbReference>
<dbReference type="InterPro" id="IPR014044">
    <property type="entry name" value="CAP_dom"/>
</dbReference>
<feature type="chain" id="PRO_5041216541" description="SCP domain-containing protein" evidence="1">
    <location>
        <begin position="21"/>
        <end position="208"/>
    </location>
</feature>
<name>A0AA36M9M5_CYLNA</name>
<dbReference type="PRINTS" id="PR00838">
    <property type="entry name" value="V5ALLERGEN"/>
</dbReference>
<dbReference type="InterPro" id="IPR035940">
    <property type="entry name" value="CAP_sf"/>
</dbReference>
<evidence type="ECO:0000313" key="3">
    <source>
        <dbReference type="EMBL" id="CAJ0602570.1"/>
    </source>
</evidence>
<evidence type="ECO:0000313" key="4">
    <source>
        <dbReference type="Proteomes" id="UP001176961"/>
    </source>
</evidence>
<sequence length="208" mass="22708">MQQTSISISFAIFLVASAYAAICPDSNGMDDDIRQAFLKIHNDLRSLVANGKAKDGKGGYAPSAAKMFKLKYDCDVEKHAVKHAAKCVFQHSNDSDFGENIYMRWPAYGKVRAAKDASRSWFEELAQNGVGKSLKFTKELLNRGVGHYTQMIWQSTKVIGCAVVNCPKMSLVVCNYKKAGNILNSKIYETGAPCSKCPGGCSEGLCTV</sequence>
<protein>
    <recommendedName>
        <fullName evidence="2">SCP domain-containing protein</fullName>
    </recommendedName>
</protein>
<dbReference type="PANTHER" id="PTHR10334">
    <property type="entry name" value="CYSTEINE-RICH SECRETORY PROTEIN-RELATED"/>
    <property type="match status" value="1"/>
</dbReference>
<dbReference type="PROSITE" id="PS01009">
    <property type="entry name" value="CRISP_1"/>
    <property type="match status" value="1"/>
</dbReference>
<dbReference type="InterPro" id="IPR001283">
    <property type="entry name" value="CRISP-related"/>
</dbReference>
<dbReference type="AlphaFoldDB" id="A0AA36M9M5"/>
<dbReference type="EMBL" id="CATQJL010000305">
    <property type="protein sequence ID" value="CAJ0602570.1"/>
    <property type="molecule type" value="Genomic_DNA"/>
</dbReference>
<dbReference type="GO" id="GO:0005576">
    <property type="term" value="C:extracellular region"/>
    <property type="evidence" value="ECO:0007669"/>
    <property type="project" value="InterPro"/>
</dbReference>
<dbReference type="Proteomes" id="UP001176961">
    <property type="component" value="Unassembled WGS sequence"/>
</dbReference>
<comment type="caution">
    <text evidence="3">The sequence shown here is derived from an EMBL/GenBank/DDBJ whole genome shotgun (WGS) entry which is preliminary data.</text>
</comment>
<dbReference type="Pfam" id="PF00188">
    <property type="entry name" value="CAP"/>
    <property type="match status" value="1"/>
</dbReference>
<dbReference type="SMART" id="SM00198">
    <property type="entry name" value="SCP"/>
    <property type="match status" value="1"/>
</dbReference>
<dbReference type="CDD" id="cd05380">
    <property type="entry name" value="CAP_euk"/>
    <property type="match status" value="1"/>
</dbReference>
<feature type="domain" description="SCP" evidence="2">
    <location>
        <begin position="32"/>
        <end position="184"/>
    </location>
</feature>
<keyword evidence="4" id="KW-1185">Reference proteome</keyword>
<dbReference type="InterPro" id="IPR018244">
    <property type="entry name" value="Allrgn_V5/Tpx1_CS"/>
</dbReference>
<organism evidence="3 4">
    <name type="scientific">Cylicocyclus nassatus</name>
    <name type="common">Nematode worm</name>
    <dbReference type="NCBI Taxonomy" id="53992"/>
    <lineage>
        <taxon>Eukaryota</taxon>
        <taxon>Metazoa</taxon>
        <taxon>Ecdysozoa</taxon>
        <taxon>Nematoda</taxon>
        <taxon>Chromadorea</taxon>
        <taxon>Rhabditida</taxon>
        <taxon>Rhabditina</taxon>
        <taxon>Rhabditomorpha</taxon>
        <taxon>Strongyloidea</taxon>
        <taxon>Strongylidae</taxon>
        <taxon>Cylicocyclus</taxon>
    </lineage>
</organism>
<dbReference type="SUPFAM" id="SSF55797">
    <property type="entry name" value="PR-1-like"/>
    <property type="match status" value="1"/>
</dbReference>